<protein>
    <submittedName>
        <fullName evidence="1">Uncharacterized protein</fullName>
    </submittedName>
</protein>
<comment type="caution">
    <text evidence="1">The sequence shown here is derived from an EMBL/GenBank/DDBJ whole genome shotgun (WGS) entry which is preliminary data.</text>
</comment>
<dbReference type="Gene3D" id="1.10.533.10">
    <property type="entry name" value="Death Domain, Fas"/>
    <property type="match status" value="1"/>
</dbReference>
<dbReference type="InterPro" id="IPR011029">
    <property type="entry name" value="DEATH-like_dom_sf"/>
</dbReference>
<evidence type="ECO:0000313" key="1">
    <source>
        <dbReference type="EMBL" id="CAI8037815.1"/>
    </source>
</evidence>
<gene>
    <name evidence="1" type="ORF">GBAR_LOCUS21140</name>
</gene>
<dbReference type="Proteomes" id="UP001174909">
    <property type="component" value="Unassembled WGS sequence"/>
</dbReference>
<reference evidence="1" key="1">
    <citation type="submission" date="2023-03" db="EMBL/GenBank/DDBJ databases">
        <authorList>
            <person name="Steffen K."/>
            <person name="Cardenas P."/>
        </authorList>
    </citation>
    <scope>NUCLEOTIDE SEQUENCE</scope>
</reference>
<accession>A0AA35SX92</accession>
<feature type="non-terminal residue" evidence="1">
    <location>
        <position position="215"/>
    </location>
</feature>
<proteinExistence type="predicted"/>
<dbReference type="AlphaFoldDB" id="A0AA35SX92"/>
<keyword evidence="2" id="KW-1185">Reference proteome</keyword>
<name>A0AA35SX92_GEOBA</name>
<dbReference type="EMBL" id="CASHTH010002961">
    <property type="protein sequence ID" value="CAI8037815.1"/>
    <property type="molecule type" value="Genomic_DNA"/>
</dbReference>
<sequence length="215" mass="24532">MQLERSRELLQKLEDKIESEEAAFEKFLFILVQDPTFEDISTKLRATRDEFKDITNSSRTSSTHHNNWSLSVLSPAPFYVFGSDQPHPILETNFPPAALVHRPQRMATAGTTPDFLDKRLLQDDVPEIVANILDAQTKSELLGRVLKLSPSRVSAIHMQYKDPEECLFRVIDEFVKQVDPIPTWRVITTALRHPTIRLTGLADEIESKHCPPTIC</sequence>
<organism evidence="1 2">
    <name type="scientific">Geodia barretti</name>
    <name type="common">Barrett's horny sponge</name>
    <dbReference type="NCBI Taxonomy" id="519541"/>
    <lineage>
        <taxon>Eukaryota</taxon>
        <taxon>Metazoa</taxon>
        <taxon>Porifera</taxon>
        <taxon>Demospongiae</taxon>
        <taxon>Heteroscleromorpha</taxon>
        <taxon>Tetractinellida</taxon>
        <taxon>Astrophorina</taxon>
        <taxon>Geodiidae</taxon>
        <taxon>Geodia</taxon>
    </lineage>
</organism>
<evidence type="ECO:0000313" key="2">
    <source>
        <dbReference type="Proteomes" id="UP001174909"/>
    </source>
</evidence>